<reference evidence="2 3" key="1">
    <citation type="submission" date="2018-04" db="EMBL/GenBank/DDBJ databases">
        <title>Novel Campyloabacter and Helicobacter Species and Strains.</title>
        <authorList>
            <person name="Mannion A.J."/>
            <person name="Shen Z."/>
            <person name="Fox J.G."/>
        </authorList>
    </citation>
    <scope>NUCLEOTIDE SEQUENCE [LARGE SCALE GENOMIC DNA]</scope>
    <source>
        <strain evidence="2 3">MIT 97-5075</strain>
    </source>
</reference>
<accession>A0A3D8IWI4</accession>
<name>A0A3D8IWI4_9HELI</name>
<feature type="signal peptide" evidence="1">
    <location>
        <begin position="1"/>
        <end position="20"/>
    </location>
</feature>
<evidence type="ECO:0000313" key="3">
    <source>
        <dbReference type="Proteomes" id="UP000256424"/>
    </source>
</evidence>
<feature type="non-terminal residue" evidence="2">
    <location>
        <position position="1"/>
    </location>
</feature>
<proteinExistence type="predicted"/>
<evidence type="ECO:0000256" key="1">
    <source>
        <dbReference type="SAM" id="SignalP"/>
    </source>
</evidence>
<dbReference type="RefSeq" id="WP_115582665.1">
    <property type="nucleotide sequence ID" value="NZ_NXLW01000042.1"/>
</dbReference>
<keyword evidence="3" id="KW-1185">Reference proteome</keyword>
<sequence>LFMKKLLALGVISFSLSASLAEARFFLGVEGGYSRGVATFSNGFASDSYKNFIDSTLEGWNADIDIGGQWFFGERIGIRTFLGLGYGQAYVNSESLHDVNMNINFDFMADLIKGSSVSFGVFVGAGGGYSFTTQSLGLSPLILGATFPIYARAGFSVGLGENSRIDITAKLPLLTYSVIGFQGFDSLSEDDKKDLSEFGIVGAYNPVRFSVSYKYVF</sequence>
<gene>
    <name evidence="2" type="ORF">CQA66_09080</name>
</gene>
<evidence type="ECO:0008006" key="4">
    <source>
        <dbReference type="Google" id="ProtNLM"/>
    </source>
</evidence>
<dbReference type="AlphaFoldDB" id="A0A3D8IWI4"/>
<dbReference type="InterPro" id="IPR002718">
    <property type="entry name" value="OMP_Helicobacter"/>
</dbReference>
<organism evidence="2 3">
    <name type="scientific">Helicobacter aurati</name>
    <dbReference type="NCBI Taxonomy" id="137778"/>
    <lineage>
        <taxon>Bacteria</taxon>
        <taxon>Pseudomonadati</taxon>
        <taxon>Campylobacterota</taxon>
        <taxon>Epsilonproteobacteria</taxon>
        <taxon>Campylobacterales</taxon>
        <taxon>Helicobacteraceae</taxon>
        <taxon>Helicobacter</taxon>
    </lineage>
</organism>
<dbReference type="Pfam" id="PF01856">
    <property type="entry name" value="HP_OMP"/>
    <property type="match status" value="1"/>
</dbReference>
<evidence type="ECO:0000313" key="2">
    <source>
        <dbReference type="EMBL" id="RDU68984.1"/>
    </source>
</evidence>
<feature type="chain" id="PRO_5017638015" description="Outer membrane beta-barrel protein" evidence="1">
    <location>
        <begin position="21"/>
        <end position="217"/>
    </location>
</feature>
<dbReference type="EMBL" id="NXLW01000042">
    <property type="protein sequence ID" value="RDU68984.1"/>
    <property type="molecule type" value="Genomic_DNA"/>
</dbReference>
<protein>
    <recommendedName>
        <fullName evidence="4">Outer membrane beta-barrel protein</fullName>
    </recommendedName>
</protein>
<dbReference type="Proteomes" id="UP000256424">
    <property type="component" value="Unassembled WGS sequence"/>
</dbReference>
<comment type="caution">
    <text evidence="2">The sequence shown here is derived from an EMBL/GenBank/DDBJ whole genome shotgun (WGS) entry which is preliminary data.</text>
</comment>
<keyword evidence="1" id="KW-0732">Signal</keyword>